<keyword evidence="2" id="KW-1185">Reference proteome</keyword>
<reference evidence="1" key="1">
    <citation type="submission" date="2022-10" db="EMBL/GenBank/DDBJ databases">
        <title>Complete Genome of Trichothecium roseum strain YXFP-22015, a Plant Pathogen Isolated from Citrus.</title>
        <authorList>
            <person name="Wang Y."/>
            <person name="Zhu L."/>
        </authorList>
    </citation>
    <scope>NUCLEOTIDE SEQUENCE</scope>
    <source>
        <strain evidence="1">YXFP-22015</strain>
    </source>
</reference>
<name>A0ACC0VDC4_9HYPO</name>
<comment type="caution">
    <text evidence="1">The sequence shown here is derived from an EMBL/GenBank/DDBJ whole genome shotgun (WGS) entry which is preliminary data.</text>
</comment>
<proteinExistence type="predicted"/>
<dbReference type="EMBL" id="CM047940">
    <property type="protein sequence ID" value="KAI9904404.1"/>
    <property type="molecule type" value="Genomic_DNA"/>
</dbReference>
<protein>
    <submittedName>
        <fullName evidence="1">Uncharacterized protein</fullName>
    </submittedName>
</protein>
<evidence type="ECO:0000313" key="2">
    <source>
        <dbReference type="Proteomes" id="UP001163324"/>
    </source>
</evidence>
<gene>
    <name evidence="1" type="ORF">N3K66_000933</name>
</gene>
<accession>A0ACC0VDC4</accession>
<evidence type="ECO:0000313" key="1">
    <source>
        <dbReference type="EMBL" id="KAI9904404.1"/>
    </source>
</evidence>
<organism evidence="1 2">
    <name type="scientific">Trichothecium roseum</name>
    <dbReference type="NCBI Taxonomy" id="47278"/>
    <lineage>
        <taxon>Eukaryota</taxon>
        <taxon>Fungi</taxon>
        <taxon>Dikarya</taxon>
        <taxon>Ascomycota</taxon>
        <taxon>Pezizomycotina</taxon>
        <taxon>Sordariomycetes</taxon>
        <taxon>Hypocreomycetidae</taxon>
        <taxon>Hypocreales</taxon>
        <taxon>Hypocreales incertae sedis</taxon>
        <taxon>Trichothecium</taxon>
    </lineage>
</organism>
<dbReference type="Proteomes" id="UP001163324">
    <property type="component" value="Chromosome 1"/>
</dbReference>
<sequence length="484" mass="53454">MKSMKKSLNVGKVIGSLKKKASGNHNSDGVGPSTSAATPSPNESPETIANRSVKAFCESGNNVKGDEVLYLPNIVDAAESSPSAAAEAARVIRRFLGKDYYVRPSWQYNALMLVRILTDNPGETFTRGLAEPEFVEATRKLLKHGRDHSVRQMLMETLNDFEHAKMYDENLRPLISMWKSSKDEAYRKFGHQASQPAQPRTLNAPPFNPHSQNYFSRSHQNKKLPDPVELTSRLEEARTSAKLLEQVVMNTPPHEMLSNDLIKEFADRCQSASRSIQGYMTAENPAPDNDTMESLIDTNEQLQTALNQHKRAVLNARKQMGLGERPQDEGMAAVDANGHSKVVEWQQRQAEFGSPDESLDLPSRYPGNGKGKETAIYNNAEASGSGSGHRGSPDEDDDPFRDPQPEQDTRHAYEPFHPGFNATHSYLDRQDSAAGKLQMHGAEPDGATPNPGPAPHPQRAGGVEDDDDIYDAAPTNGKEPLKRY</sequence>